<keyword evidence="2" id="KW-1185">Reference proteome</keyword>
<accession>Q1J375</accession>
<name>Q1J375_DEIGD</name>
<dbReference type="Proteomes" id="UP000002431">
    <property type="component" value="Plasmid pDGEO01"/>
</dbReference>
<reference evidence="1" key="1">
    <citation type="submission" date="2006-04" db="EMBL/GenBank/DDBJ databases">
        <title>Complete sequence of plasmid1 pDGEO01 of Deinococcus geothermalis DSM 11300.</title>
        <authorList>
            <consortium name="US DOE Joint Genome Institute"/>
            <person name="Copeland A."/>
            <person name="Lucas S."/>
            <person name="Lapidus A."/>
            <person name="Barry K."/>
            <person name="Detter J.C."/>
            <person name="Glavina del Rio T."/>
            <person name="Hammon N."/>
            <person name="Israni S."/>
            <person name="Dalin E."/>
            <person name="Tice H."/>
            <person name="Pitluck S."/>
            <person name="Brettin T."/>
            <person name="Bruce D."/>
            <person name="Han C."/>
            <person name="Tapia R."/>
            <person name="Saunders E."/>
            <person name="Gilna P."/>
            <person name="Schmutz J."/>
            <person name="Larimer F."/>
            <person name="Land M."/>
            <person name="Hauser L."/>
            <person name="Kyrpides N."/>
            <person name="Kim E."/>
            <person name="Daly M.J."/>
            <person name="Fredrickson J.K."/>
            <person name="Makarova K.S."/>
            <person name="Gaidamakova E.K."/>
            <person name="Zhai M."/>
            <person name="Richardson P."/>
        </authorList>
    </citation>
    <scope>NUCLEOTIDE SEQUENCE</scope>
    <source>
        <strain evidence="1">DSM 11300</strain>
        <plasmid evidence="1">pDGEO01</plasmid>
    </source>
</reference>
<evidence type="ECO:0000313" key="2">
    <source>
        <dbReference type="Proteomes" id="UP000002431"/>
    </source>
</evidence>
<organism evidence="1 2">
    <name type="scientific">Deinococcus geothermalis (strain DSM 11300 / CIP 105573 / AG-3a)</name>
    <dbReference type="NCBI Taxonomy" id="319795"/>
    <lineage>
        <taxon>Bacteria</taxon>
        <taxon>Thermotogati</taxon>
        <taxon>Deinococcota</taxon>
        <taxon>Deinococci</taxon>
        <taxon>Deinococcales</taxon>
        <taxon>Deinococcaceae</taxon>
        <taxon>Deinococcus</taxon>
    </lineage>
</organism>
<protein>
    <submittedName>
        <fullName evidence="1">Uncharacterized protein</fullName>
    </submittedName>
</protein>
<keyword evidence="1" id="KW-0614">Plasmid</keyword>
<gene>
    <name evidence="1" type="ordered locus">Dgeo_2625</name>
</gene>
<sequence>MPATRKDDFSRQFLSVRSISKITAPASGKVYTSPCMFLPLNCGLASGRQPWVVMKAALPSCVRGTRPEQALCCVLFKRAASGLGGTDLPVVVMIADAAQHAPAGNDAFIPVGILLVATWRWFPNGRRGPVALFGCPVQPSPPLIQCFQRAQRGAGHLHG</sequence>
<dbReference type="EMBL" id="CP000358">
    <property type="protein sequence ID" value="ABF44059.1"/>
    <property type="molecule type" value="Genomic_DNA"/>
</dbReference>
<dbReference type="HOGENOM" id="CLU_1657952_0_0_0"/>
<dbReference type="KEGG" id="dge:Dgeo_2625"/>
<geneLocation type="plasmid" evidence="1 2">
    <name>pDGEO01</name>
</geneLocation>
<evidence type="ECO:0000313" key="1">
    <source>
        <dbReference type="EMBL" id="ABF44059.1"/>
    </source>
</evidence>
<dbReference type="AlphaFoldDB" id="Q1J375"/>
<proteinExistence type="predicted"/>